<accession>A0ABQ2VI33</accession>
<organism evidence="1 2">
    <name type="scientific">Lentzea flava</name>
    <dbReference type="NCBI Taxonomy" id="103732"/>
    <lineage>
        <taxon>Bacteria</taxon>
        <taxon>Bacillati</taxon>
        <taxon>Actinomycetota</taxon>
        <taxon>Actinomycetes</taxon>
        <taxon>Pseudonocardiales</taxon>
        <taxon>Pseudonocardiaceae</taxon>
        <taxon>Lentzea</taxon>
    </lineage>
</organism>
<reference evidence="2" key="1">
    <citation type="journal article" date="2019" name="Int. J. Syst. Evol. Microbiol.">
        <title>The Global Catalogue of Microorganisms (GCM) 10K type strain sequencing project: providing services to taxonomists for standard genome sequencing and annotation.</title>
        <authorList>
            <consortium name="The Broad Institute Genomics Platform"/>
            <consortium name="The Broad Institute Genome Sequencing Center for Infectious Disease"/>
            <person name="Wu L."/>
            <person name="Ma J."/>
        </authorList>
    </citation>
    <scope>NUCLEOTIDE SEQUENCE [LARGE SCALE GENOMIC DNA]</scope>
    <source>
        <strain evidence="2">JCM 3296</strain>
    </source>
</reference>
<name>A0ABQ2VI33_9PSEU</name>
<evidence type="ECO:0000313" key="1">
    <source>
        <dbReference type="EMBL" id="GGU85566.1"/>
    </source>
</evidence>
<protein>
    <submittedName>
        <fullName evidence="1">Uncharacterized protein</fullName>
    </submittedName>
</protein>
<comment type="caution">
    <text evidence="1">The sequence shown here is derived from an EMBL/GenBank/DDBJ whole genome shotgun (WGS) entry which is preliminary data.</text>
</comment>
<dbReference type="EMBL" id="BMRE01000096">
    <property type="protein sequence ID" value="GGU85566.1"/>
    <property type="molecule type" value="Genomic_DNA"/>
</dbReference>
<proteinExistence type="predicted"/>
<sequence>MTRSADVLAAYAAGRLAAEQRQPAANPYRTAEGATRAPARSLAIAWRAGFRRVTAAFPVDYAA</sequence>
<keyword evidence="2" id="KW-1185">Reference proteome</keyword>
<evidence type="ECO:0000313" key="2">
    <source>
        <dbReference type="Proteomes" id="UP000649573"/>
    </source>
</evidence>
<gene>
    <name evidence="1" type="ORF">GCM10010178_89630</name>
</gene>
<dbReference type="Proteomes" id="UP000649573">
    <property type="component" value="Unassembled WGS sequence"/>
</dbReference>
<dbReference type="RefSeq" id="WP_189259888.1">
    <property type="nucleotide sequence ID" value="NZ_BMRE01000096.1"/>
</dbReference>